<comment type="caution">
    <text evidence="2">The sequence shown here is derived from an EMBL/GenBank/DDBJ whole genome shotgun (WGS) entry which is preliminary data.</text>
</comment>
<dbReference type="EMBL" id="JXBB01000002">
    <property type="protein sequence ID" value="OAR05300.1"/>
    <property type="molecule type" value="Genomic_DNA"/>
</dbReference>
<evidence type="ECO:0000313" key="3">
    <source>
        <dbReference type="Proteomes" id="UP000243024"/>
    </source>
</evidence>
<feature type="region of interest" description="Disordered" evidence="1">
    <location>
        <begin position="1"/>
        <end position="79"/>
    </location>
</feature>
<keyword evidence="3" id="KW-1185">Reference proteome</keyword>
<dbReference type="STRING" id="1484.SA87_07995"/>
<evidence type="ECO:0000256" key="1">
    <source>
        <dbReference type="SAM" id="MobiDB-lite"/>
    </source>
</evidence>
<accession>A0A132MGB9</accession>
<feature type="compositionally biased region" description="Basic and acidic residues" evidence="1">
    <location>
        <begin position="24"/>
        <end position="38"/>
    </location>
</feature>
<dbReference type="AlphaFoldDB" id="A0A132MGB9"/>
<proteinExistence type="predicted"/>
<protein>
    <submittedName>
        <fullName evidence="2">Uncharacterized protein</fullName>
    </submittedName>
</protein>
<reference evidence="2 3" key="1">
    <citation type="submission" date="2015-09" db="EMBL/GenBank/DDBJ databases">
        <title>Draft genome sequence of Hydrogenibacillus schlegelii DSM 2000.</title>
        <authorList>
            <person name="Hemp J."/>
        </authorList>
    </citation>
    <scope>NUCLEOTIDE SEQUENCE [LARGE SCALE GENOMIC DNA]</scope>
    <source>
        <strain evidence="2 3">MA 48</strain>
    </source>
</reference>
<sequence length="79" mass="8511">MTRRRIAPAGASSPGRPPPFGPFADRRQGAVVRERDRPAPLGAEVRSPVDPAGRPAIERPTDAESAFARPLEGAFRIRP</sequence>
<gene>
    <name evidence="2" type="ORF">SA87_07995</name>
</gene>
<name>A0A132MGB9_HYDSH</name>
<dbReference type="Proteomes" id="UP000243024">
    <property type="component" value="Unassembled WGS sequence"/>
</dbReference>
<organism evidence="2 3">
    <name type="scientific">Hydrogenibacillus schlegelii</name>
    <name type="common">Bacillus schlegelii</name>
    <dbReference type="NCBI Taxonomy" id="1484"/>
    <lineage>
        <taxon>Bacteria</taxon>
        <taxon>Bacillati</taxon>
        <taxon>Bacillota</taxon>
        <taxon>Bacilli</taxon>
        <taxon>Bacillales</taxon>
        <taxon>Bacillales Family X. Incertae Sedis</taxon>
        <taxon>Hydrogenibacillus</taxon>
    </lineage>
</organism>
<evidence type="ECO:0000313" key="2">
    <source>
        <dbReference type="EMBL" id="OAR05300.1"/>
    </source>
</evidence>